<evidence type="ECO:0000256" key="5">
    <source>
        <dbReference type="ARBA" id="ARBA00031395"/>
    </source>
</evidence>
<dbReference type="InterPro" id="IPR029043">
    <property type="entry name" value="GcvT/YgfZ_C"/>
</dbReference>
<dbReference type="GO" id="GO:0005960">
    <property type="term" value="C:glycine cleavage complex"/>
    <property type="evidence" value="ECO:0007669"/>
    <property type="project" value="InterPro"/>
</dbReference>
<evidence type="ECO:0000259" key="9">
    <source>
        <dbReference type="Pfam" id="PF01571"/>
    </source>
</evidence>
<dbReference type="AlphaFoldDB" id="A0A423PT20"/>
<dbReference type="SUPFAM" id="SSF103025">
    <property type="entry name" value="Folate-binding domain"/>
    <property type="match status" value="1"/>
</dbReference>
<evidence type="ECO:0000256" key="8">
    <source>
        <dbReference type="PIRSR" id="PIRSR006487-1"/>
    </source>
</evidence>
<dbReference type="FunFam" id="3.30.70.1400:FF:000001">
    <property type="entry name" value="Aminomethyltransferase"/>
    <property type="match status" value="1"/>
</dbReference>
<dbReference type="GO" id="GO:0019464">
    <property type="term" value="P:glycine decarboxylation via glycine cleavage system"/>
    <property type="evidence" value="ECO:0007669"/>
    <property type="project" value="UniProtKB-UniRule"/>
</dbReference>
<accession>A0A423PT20</accession>
<dbReference type="GO" id="GO:0005829">
    <property type="term" value="C:cytosol"/>
    <property type="evidence" value="ECO:0007669"/>
    <property type="project" value="TreeGrafter"/>
</dbReference>
<dbReference type="NCBIfam" id="NF001567">
    <property type="entry name" value="PRK00389.1"/>
    <property type="match status" value="1"/>
</dbReference>
<comment type="similarity">
    <text evidence="1 7">Belongs to the GcvT family.</text>
</comment>
<feature type="binding site" evidence="8">
    <location>
        <position position="196"/>
    </location>
    <ligand>
        <name>substrate</name>
    </ligand>
</feature>
<gene>
    <name evidence="7 11" type="primary">gcvT</name>
    <name evidence="11" type="ORF">SAOR_05445</name>
</gene>
<dbReference type="PANTHER" id="PTHR43757">
    <property type="entry name" value="AMINOMETHYLTRANSFERASE"/>
    <property type="match status" value="1"/>
</dbReference>
<keyword evidence="4 7" id="KW-0808">Transferase</keyword>
<evidence type="ECO:0000313" key="12">
    <source>
        <dbReference type="Proteomes" id="UP000283993"/>
    </source>
</evidence>
<dbReference type="GO" id="GO:0008168">
    <property type="term" value="F:methyltransferase activity"/>
    <property type="evidence" value="ECO:0007669"/>
    <property type="project" value="UniProtKB-KW"/>
</dbReference>
<dbReference type="SUPFAM" id="SSF101790">
    <property type="entry name" value="Aminomethyltransferase beta-barrel domain"/>
    <property type="match status" value="1"/>
</dbReference>
<keyword evidence="3 7" id="KW-0032">Aminotransferase</keyword>
<comment type="subunit">
    <text evidence="7">The glycine cleavage system is composed of four proteins: P, T, L and H.</text>
</comment>
<dbReference type="Pfam" id="PF01571">
    <property type="entry name" value="GCV_T"/>
    <property type="match status" value="1"/>
</dbReference>
<name>A0A423PT20_9GAMM</name>
<dbReference type="Gene3D" id="3.30.70.1400">
    <property type="entry name" value="Aminomethyltransferase beta-barrel domains"/>
    <property type="match status" value="1"/>
</dbReference>
<comment type="catalytic activity">
    <reaction evidence="6 7">
        <text>N(6)-[(R)-S(8)-aminomethyldihydrolipoyl]-L-lysyl-[protein] + (6S)-5,6,7,8-tetrahydrofolate = N(6)-[(R)-dihydrolipoyl]-L-lysyl-[protein] + (6R)-5,10-methylene-5,6,7,8-tetrahydrofolate + NH4(+)</text>
        <dbReference type="Rhea" id="RHEA:16945"/>
        <dbReference type="Rhea" id="RHEA-COMP:10475"/>
        <dbReference type="Rhea" id="RHEA-COMP:10492"/>
        <dbReference type="ChEBI" id="CHEBI:15636"/>
        <dbReference type="ChEBI" id="CHEBI:28938"/>
        <dbReference type="ChEBI" id="CHEBI:57453"/>
        <dbReference type="ChEBI" id="CHEBI:83100"/>
        <dbReference type="ChEBI" id="CHEBI:83143"/>
        <dbReference type="EC" id="2.1.2.10"/>
    </reaction>
</comment>
<dbReference type="EMBL" id="AYKH01000008">
    <property type="protein sequence ID" value="ROO28702.1"/>
    <property type="molecule type" value="Genomic_DNA"/>
</dbReference>
<dbReference type="PANTHER" id="PTHR43757:SF2">
    <property type="entry name" value="AMINOMETHYLTRANSFERASE, MITOCHONDRIAL"/>
    <property type="match status" value="1"/>
</dbReference>
<comment type="function">
    <text evidence="7">The glycine cleavage system catalyzes the degradation of glycine.</text>
</comment>
<dbReference type="NCBIfam" id="TIGR00528">
    <property type="entry name" value="gcvT"/>
    <property type="match status" value="1"/>
</dbReference>
<evidence type="ECO:0000256" key="4">
    <source>
        <dbReference type="ARBA" id="ARBA00022679"/>
    </source>
</evidence>
<reference evidence="11 12" key="1">
    <citation type="submission" date="2013-10" db="EMBL/GenBank/DDBJ databases">
        <title>Salinisphaera orenii MK-B5 Genome Sequencing.</title>
        <authorList>
            <person name="Lai Q."/>
            <person name="Li C."/>
            <person name="Shao Z."/>
        </authorList>
    </citation>
    <scope>NUCLEOTIDE SEQUENCE [LARGE SCALE GENOMIC DNA]</scope>
    <source>
        <strain evidence="11 12">MK-B5</strain>
    </source>
</reference>
<dbReference type="InterPro" id="IPR022903">
    <property type="entry name" value="GcvT_bac"/>
</dbReference>
<dbReference type="RefSeq" id="WP_123630548.1">
    <property type="nucleotide sequence ID" value="NZ_AYKH01000008.1"/>
</dbReference>
<dbReference type="InterPro" id="IPR013977">
    <property type="entry name" value="GcvT_C"/>
</dbReference>
<dbReference type="Pfam" id="PF08669">
    <property type="entry name" value="GCV_T_C"/>
    <property type="match status" value="1"/>
</dbReference>
<evidence type="ECO:0000256" key="3">
    <source>
        <dbReference type="ARBA" id="ARBA00022576"/>
    </source>
</evidence>
<feature type="domain" description="GCVT N-terminal" evidence="9">
    <location>
        <begin position="7"/>
        <end position="257"/>
    </location>
</feature>
<evidence type="ECO:0000256" key="2">
    <source>
        <dbReference type="ARBA" id="ARBA00012616"/>
    </source>
</evidence>
<dbReference type="FunFam" id="4.10.1250.10:FF:000001">
    <property type="entry name" value="Aminomethyltransferase"/>
    <property type="match status" value="1"/>
</dbReference>
<sequence>MADRTPLHDEHVALDARLVDFAGWDMPIDYGSQIAEHKAVRDNAGMFDVSHMAVADITGDDARAFLRRVMANDVARIDEIGRALYTCMLNTRGGVIDDLIVYHLAEGHYRAVLNAATTNKDLAWLHGQIGTYRVAVEHRSDLAIVAVQGPRARELTTKVLDTGLAEAAFRLKPFSATTEGDVSVGRTGYTGEDGFEIVMPAGDAAPFWRALKSTGVAPVGLGARDTLRLEAGLNLYGQDMDEDTTPLESGLAWTVAFEPADREFVGREALEYARAEGVTMQRVGLVLEGRGVMRHGAKVRAAGSNVAAAAAAGEVTSGSYAPTLSRSIGLARIPSDWDDGVEVAIRDKWLPARLVTPPFVRNGKSRIDDA</sequence>
<dbReference type="Gene3D" id="3.30.1360.120">
    <property type="entry name" value="Probable tRNA modification gtpase trme, domain 1"/>
    <property type="match status" value="1"/>
</dbReference>
<keyword evidence="11" id="KW-0489">Methyltransferase</keyword>
<comment type="caution">
    <text evidence="11">The sequence shown here is derived from an EMBL/GenBank/DDBJ whole genome shotgun (WGS) entry which is preliminary data.</text>
</comment>
<organism evidence="11 12">
    <name type="scientific">Salinisphaera orenii MK-B5</name>
    <dbReference type="NCBI Taxonomy" id="856730"/>
    <lineage>
        <taxon>Bacteria</taxon>
        <taxon>Pseudomonadati</taxon>
        <taxon>Pseudomonadota</taxon>
        <taxon>Gammaproteobacteria</taxon>
        <taxon>Salinisphaerales</taxon>
        <taxon>Salinisphaeraceae</taxon>
        <taxon>Salinisphaera</taxon>
    </lineage>
</organism>
<dbReference type="PIRSF" id="PIRSF006487">
    <property type="entry name" value="GcvT"/>
    <property type="match status" value="1"/>
</dbReference>
<dbReference type="Gene3D" id="4.10.1250.10">
    <property type="entry name" value="Aminomethyltransferase fragment"/>
    <property type="match status" value="1"/>
</dbReference>
<evidence type="ECO:0000256" key="6">
    <source>
        <dbReference type="ARBA" id="ARBA00047665"/>
    </source>
</evidence>
<dbReference type="Gene3D" id="2.40.30.110">
    <property type="entry name" value="Aminomethyltransferase beta-barrel domains"/>
    <property type="match status" value="1"/>
</dbReference>
<protein>
    <recommendedName>
        <fullName evidence="2 7">Aminomethyltransferase</fullName>
        <ecNumber evidence="2 7">2.1.2.10</ecNumber>
    </recommendedName>
    <alternativeName>
        <fullName evidence="5 7">Glycine cleavage system T protein</fullName>
    </alternativeName>
</protein>
<evidence type="ECO:0000259" key="10">
    <source>
        <dbReference type="Pfam" id="PF08669"/>
    </source>
</evidence>
<dbReference type="Proteomes" id="UP000283993">
    <property type="component" value="Unassembled WGS sequence"/>
</dbReference>
<dbReference type="InterPro" id="IPR006222">
    <property type="entry name" value="GCVT_N"/>
</dbReference>
<dbReference type="HAMAP" id="MF_00259">
    <property type="entry name" value="GcvT"/>
    <property type="match status" value="1"/>
</dbReference>
<dbReference type="GO" id="GO:0008483">
    <property type="term" value="F:transaminase activity"/>
    <property type="evidence" value="ECO:0007669"/>
    <property type="project" value="UniProtKB-KW"/>
</dbReference>
<dbReference type="InterPro" id="IPR027266">
    <property type="entry name" value="TrmE/GcvT-like"/>
</dbReference>
<evidence type="ECO:0000256" key="1">
    <source>
        <dbReference type="ARBA" id="ARBA00008609"/>
    </source>
</evidence>
<evidence type="ECO:0000256" key="7">
    <source>
        <dbReference type="HAMAP-Rule" id="MF_00259"/>
    </source>
</evidence>
<feature type="domain" description="Aminomethyltransferase C-terminal" evidence="10">
    <location>
        <begin position="281"/>
        <end position="360"/>
    </location>
</feature>
<dbReference type="GO" id="GO:0004047">
    <property type="term" value="F:aminomethyltransferase activity"/>
    <property type="evidence" value="ECO:0007669"/>
    <property type="project" value="UniProtKB-UniRule"/>
</dbReference>
<dbReference type="InterPro" id="IPR028896">
    <property type="entry name" value="GcvT/YgfZ/DmdA"/>
</dbReference>
<dbReference type="GO" id="GO:0032259">
    <property type="term" value="P:methylation"/>
    <property type="evidence" value="ECO:0007669"/>
    <property type="project" value="UniProtKB-KW"/>
</dbReference>
<proteinExistence type="inferred from homology"/>
<dbReference type="InterPro" id="IPR006223">
    <property type="entry name" value="GcvT"/>
</dbReference>
<evidence type="ECO:0000313" key="11">
    <source>
        <dbReference type="EMBL" id="ROO28702.1"/>
    </source>
</evidence>
<dbReference type="EC" id="2.1.2.10" evidence="2 7"/>
<keyword evidence="12" id="KW-1185">Reference proteome</keyword>